<dbReference type="Proteomes" id="UP000199622">
    <property type="component" value="Unassembled WGS sequence"/>
</dbReference>
<keyword evidence="1" id="KW-0472">Membrane</keyword>
<keyword evidence="1" id="KW-0812">Transmembrane</keyword>
<dbReference type="InterPro" id="IPR045919">
    <property type="entry name" value="DUF6338"/>
</dbReference>
<feature type="transmembrane region" description="Helical" evidence="1">
    <location>
        <begin position="6"/>
        <end position="24"/>
    </location>
</feature>
<evidence type="ECO:0000313" key="3">
    <source>
        <dbReference type="Proteomes" id="UP000199622"/>
    </source>
</evidence>
<feature type="transmembrane region" description="Helical" evidence="1">
    <location>
        <begin position="44"/>
        <end position="67"/>
    </location>
</feature>
<name>A0A1H4IKA4_9PSEU</name>
<dbReference type="RefSeq" id="WP_091304482.1">
    <property type="nucleotide sequence ID" value="NZ_FNSO01000002.1"/>
</dbReference>
<keyword evidence="1" id="KW-1133">Transmembrane helix</keyword>
<dbReference type="EMBL" id="FNSO01000002">
    <property type="protein sequence ID" value="SEB33692.1"/>
    <property type="molecule type" value="Genomic_DNA"/>
</dbReference>
<proteinExistence type="predicted"/>
<sequence length="227" mass="24798">MIPQTLGALAGFLALVAPGIVFELRRERRRGRHQETAFREASRVALGSLVFTLVAVLLMTAVQLTGARLFVSPADWLARGEAYAREHLTSIVVSVAVELALACALAAGFETFFARRRGEVATVQQRSAWAQALRTDRPAGSRAWAHAQLENGTSFYGYVRSYTPSGPLAERELVLEGAALTCEKDDETKVIGEDWRRVVIPGSKITYLRVTYLDAATGETLPTPHAK</sequence>
<dbReference type="Pfam" id="PF19865">
    <property type="entry name" value="DUF6338"/>
    <property type="match status" value="1"/>
</dbReference>
<keyword evidence="3" id="KW-1185">Reference proteome</keyword>
<evidence type="ECO:0000256" key="1">
    <source>
        <dbReference type="SAM" id="Phobius"/>
    </source>
</evidence>
<dbReference type="OrthoDB" id="3619694at2"/>
<feature type="transmembrane region" description="Helical" evidence="1">
    <location>
        <begin position="87"/>
        <end position="109"/>
    </location>
</feature>
<evidence type="ECO:0000313" key="2">
    <source>
        <dbReference type="EMBL" id="SEB33692.1"/>
    </source>
</evidence>
<reference evidence="3" key="1">
    <citation type="submission" date="2016-10" db="EMBL/GenBank/DDBJ databases">
        <authorList>
            <person name="Varghese N."/>
            <person name="Submissions S."/>
        </authorList>
    </citation>
    <scope>NUCLEOTIDE SEQUENCE [LARGE SCALE GENOMIC DNA]</scope>
    <source>
        <strain evidence="3">DSM 44544</strain>
    </source>
</reference>
<dbReference type="STRING" id="208445.SAMN04489727_0815"/>
<protein>
    <submittedName>
        <fullName evidence="2">Uncharacterized protein</fullName>
    </submittedName>
</protein>
<gene>
    <name evidence="2" type="ORF">SAMN04489727_0815</name>
</gene>
<accession>A0A1H4IKA4</accession>
<dbReference type="AlphaFoldDB" id="A0A1H4IKA4"/>
<organism evidence="2 3">
    <name type="scientific">Amycolatopsis tolypomycina</name>
    <dbReference type="NCBI Taxonomy" id="208445"/>
    <lineage>
        <taxon>Bacteria</taxon>
        <taxon>Bacillati</taxon>
        <taxon>Actinomycetota</taxon>
        <taxon>Actinomycetes</taxon>
        <taxon>Pseudonocardiales</taxon>
        <taxon>Pseudonocardiaceae</taxon>
        <taxon>Amycolatopsis</taxon>
    </lineage>
</organism>